<organism evidence="2 3">
    <name type="scientific">Periconia macrospinosa</name>
    <dbReference type="NCBI Taxonomy" id="97972"/>
    <lineage>
        <taxon>Eukaryota</taxon>
        <taxon>Fungi</taxon>
        <taxon>Dikarya</taxon>
        <taxon>Ascomycota</taxon>
        <taxon>Pezizomycotina</taxon>
        <taxon>Dothideomycetes</taxon>
        <taxon>Pleosporomycetidae</taxon>
        <taxon>Pleosporales</taxon>
        <taxon>Massarineae</taxon>
        <taxon>Periconiaceae</taxon>
        <taxon>Periconia</taxon>
    </lineage>
</organism>
<dbReference type="PROSITE" id="PS51186">
    <property type="entry name" value="GNAT"/>
    <property type="match status" value="1"/>
</dbReference>
<dbReference type="Gene3D" id="3.40.630.30">
    <property type="match status" value="1"/>
</dbReference>
<accession>A0A2V1E3B7</accession>
<dbReference type="GO" id="GO:0016747">
    <property type="term" value="F:acyltransferase activity, transferring groups other than amino-acyl groups"/>
    <property type="evidence" value="ECO:0007669"/>
    <property type="project" value="InterPro"/>
</dbReference>
<dbReference type="InterPro" id="IPR052523">
    <property type="entry name" value="Trichothecene_AcTrans"/>
</dbReference>
<keyword evidence="3" id="KW-1185">Reference proteome</keyword>
<dbReference type="SUPFAM" id="SSF55729">
    <property type="entry name" value="Acyl-CoA N-acyltransferases (Nat)"/>
    <property type="match status" value="1"/>
</dbReference>
<name>A0A2V1E3B7_9PLEO</name>
<dbReference type="STRING" id="97972.A0A2V1E3B7"/>
<feature type="domain" description="N-acetyltransferase" evidence="1">
    <location>
        <begin position="86"/>
        <end position="235"/>
    </location>
</feature>
<evidence type="ECO:0000259" key="1">
    <source>
        <dbReference type="PROSITE" id="PS51186"/>
    </source>
</evidence>
<dbReference type="Proteomes" id="UP000244855">
    <property type="component" value="Unassembled WGS sequence"/>
</dbReference>
<dbReference type="AlphaFoldDB" id="A0A2V1E3B7"/>
<keyword evidence="2" id="KW-0808">Transferase</keyword>
<evidence type="ECO:0000313" key="2">
    <source>
        <dbReference type="EMBL" id="PVI04154.1"/>
    </source>
</evidence>
<proteinExistence type="predicted"/>
<protein>
    <submittedName>
        <fullName evidence="2">Acyl-CoA N-acyltransferase</fullName>
    </submittedName>
</protein>
<sequence length="244" mass="27129">MASSTNTNTIPFTLAPAEVSDAHAIATLLSRSWTSQFSRLQFGDVDPPTLAANMAPQIASQIDHSTNTLYTVMRSEAHGIGAVAQWTVPSLAGESLENETADEKREREKRKDEQYFNELPDGCNKPLVYEFMISLRKVRDETLQSRPHFLLENIATDPAHRGQGLATRLIEWVFPHADSLQDGRGVVVYLDTANDNPALKLYKRLGFEEKGKAVVEGLERFGGTGDHIHVALTREPKKSDIRSE</sequence>
<dbReference type="PANTHER" id="PTHR42791">
    <property type="entry name" value="GNAT FAMILY ACETYLTRANSFERASE"/>
    <property type="match status" value="1"/>
</dbReference>
<dbReference type="Pfam" id="PF13508">
    <property type="entry name" value="Acetyltransf_7"/>
    <property type="match status" value="1"/>
</dbReference>
<dbReference type="PANTHER" id="PTHR42791:SF1">
    <property type="entry name" value="N-ACETYLTRANSFERASE DOMAIN-CONTAINING PROTEIN"/>
    <property type="match status" value="1"/>
</dbReference>
<reference evidence="2 3" key="1">
    <citation type="journal article" date="2018" name="Sci. Rep.">
        <title>Comparative genomics provides insights into the lifestyle and reveals functional heterogeneity of dark septate endophytic fungi.</title>
        <authorList>
            <person name="Knapp D.G."/>
            <person name="Nemeth J.B."/>
            <person name="Barry K."/>
            <person name="Hainaut M."/>
            <person name="Henrissat B."/>
            <person name="Johnson J."/>
            <person name="Kuo A."/>
            <person name="Lim J.H.P."/>
            <person name="Lipzen A."/>
            <person name="Nolan M."/>
            <person name="Ohm R.A."/>
            <person name="Tamas L."/>
            <person name="Grigoriev I.V."/>
            <person name="Spatafora J.W."/>
            <person name="Nagy L.G."/>
            <person name="Kovacs G.M."/>
        </authorList>
    </citation>
    <scope>NUCLEOTIDE SEQUENCE [LARGE SCALE GENOMIC DNA]</scope>
    <source>
        <strain evidence="2 3">DSE2036</strain>
    </source>
</reference>
<evidence type="ECO:0000313" key="3">
    <source>
        <dbReference type="Proteomes" id="UP000244855"/>
    </source>
</evidence>
<gene>
    <name evidence="2" type="ORF">DM02DRAFT_202469</name>
</gene>
<dbReference type="InterPro" id="IPR016181">
    <property type="entry name" value="Acyl_CoA_acyltransferase"/>
</dbReference>
<dbReference type="EMBL" id="KZ805324">
    <property type="protein sequence ID" value="PVI04154.1"/>
    <property type="molecule type" value="Genomic_DNA"/>
</dbReference>
<dbReference type="OrthoDB" id="410198at2759"/>
<dbReference type="CDD" id="cd04301">
    <property type="entry name" value="NAT_SF"/>
    <property type="match status" value="1"/>
</dbReference>
<keyword evidence="2" id="KW-0012">Acyltransferase</keyword>
<dbReference type="InterPro" id="IPR000182">
    <property type="entry name" value="GNAT_dom"/>
</dbReference>